<protein>
    <submittedName>
        <fullName evidence="1">Putative terminase</fullName>
    </submittedName>
</protein>
<evidence type="ECO:0000313" key="1">
    <source>
        <dbReference type="EMBL" id="QJA47784.1"/>
    </source>
</evidence>
<organism evidence="1">
    <name type="scientific">viral metagenome</name>
    <dbReference type="NCBI Taxonomy" id="1070528"/>
    <lineage>
        <taxon>unclassified sequences</taxon>
        <taxon>metagenomes</taxon>
        <taxon>organismal metagenomes</taxon>
    </lineage>
</organism>
<dbReference type="EMBL" id="MT144669">
    <property type="protein sequence ID" value="QJH97003.1"/>
    <property type="molecule type" value="Genomic_DNA"/>
</dbReference>
<evidence type="ECO:0000313" key="2">
    <source>
        <dbReference type="EMBL" id="QJH97003.1"/>
    </source>
</evidence>
<proteinExistence type="predicted"/>
<dbReference type="EMBL" id="MT144057">
    <property type="protein sequence ID" value="QJA47784.1"/>
    <property type="molecule type" value="Genomic_DNA"/>
</dbReference>
<dbReference type="AlphaFoldDB" id="A0A6H1ZJP2"/>
<accession>A0A6H1ZJP2</accession>
<dbReference type="Gene3D" id="3.30.420.280">
    <property type="match status" value="1"/>
</dbReference>
<sequence>MEGLEQGIGAFKTEVDDYVGAHFEGHEWFSDVGDPYHGPQHGDKSAYSTVELLQSMGVYVKQKREGIRSRVERVRNGFSDYNVYVHPRCRRVIEAITENYVWDSRLGVPHKDKDYEHLMDTIQYAASWEIKPKREPKAPLEPKYVYDADKGIEAGSMISKYVDRLSEYHRRIEGGDIGVSMPAFDWERLHEGS</sequence>
<gene>
    <name evidence="1" type="ORF">TM448A00735_0002</name>
    <name evidence="2" type="ORF">TM448B00886_0013</name>
</gene>
<name>A0A6H1ZJP2_9ZZZZ</name>
<reference evidence="1" key="1">
    <citation type="submission" date="2020-03" db="EMBL/GenBank/DDBJ databases">
        <title>The deep terrestrial virosphere.</title>
        <authorList>
            <person name="Holmfeldt K."/>
            <person name="Nilsson E."/>
            <person name="Simone D."/>
            <person name="Lopez-Fernandez M."/>
            <person name="Wu X."/>
            <person name="de Brujin I."/>
            <person name="Lundin D."/>
            <person name="Andersson A."/>
            <person name="Bertilsson S."/>
            <person name="Dopson M."/>
        </authorList>
    </citation>
    <scope>NUCLEOTIDE SEQUENCE</scope>
    <source>
        <strain evidence="1">TM448A00735</strain>
        <strain evidence="2">TM448B00886</strain>
    </source>
</reference>